<dbReference type="Pfam" id="PF13041">
    <property type="entry name" value="PPR_2"/>
    <property type="match status" value="2"/>
</dbReference>
<dbReference type="InterPro" id="IPR046960">
    <property type="entry name" value="PPR_At4g14850-like_plant"/>
</dbReference>
<evidence type="ECO:0000313" key="4">
    <source>
        <dbReference type="EMBL" id="KAK9270042.1"/>
    </source>
</evidence>
<dbReference type="FunFam" id="1.25.40.10:FF:000344">
    <property type="entry name" value="Pentatricopeptide repeat-containing protein"/>
    <property type="match status" value="1"/>
</dbReference>
<comment type="caution">
    <text evidence="4">The sequence shown here is derived from an EMBL/GenBank/DDBJ whole genome shotgun (WGS) entry which is preliminary data.</text>
</comment>
<dbReference type="PANTHER" id="PTHR47926">
    <property type="entry name" value="PENTATRICOPEPTIDE REPEAT-CONTAINING PROTEIN"/>
    <property type="match status" value="1"/>
</dbReference>
<reference evidence="4 5" key="1">
    <citation type="journal article" date="2024" name="Plant J.">
        <title>Genome sequences and population genomics reveal climatic adaptation and genomic divergence between two closely related sweetgum species.</title>
        <authorList>
            <person name="Xu W.Q."/>
            <person name="Ren C.Q."/>
            <person name="Zhang X.Y."/>
            <person name="Comes H.P."/>
            <person name="Liu X.H."/>
            <person name="Li Y.G."/>
            <person name="Kettle C.J."/>
            <person name="Jalonen R."/>
            <person name="Gaisberger H."/>
            <person name="Ma Y.Z."/>
            <person name="Qiu Y.X."/>
        </authorList>
    </citation>
    <scope>NUCLEOTIDE SEQUENCE [LARGE SCALE GENOMIC DNA]</scope>
    <source>
        <strain evidence="4">Hangzhou</strain>
    </source>
</reference>
<feature type="repeat" description="PPR" evidence="2">
    <location>
        <begin position="307"/>
        <end position="341"/>
    </location>
</feature>
<name>A0AAP0R4Q8_LIQFO</name>
<dbReference type="Pfam" id="PF01535">
    <property type="entry name" value="PPR"/>
    <property type="match status" value="5"/>
</dbReference>
<dbReference type="Pfam" id="PF13812">
    <property type="entry name" value="PPR_3"/>
    <property type="match status" value="2"/>
</dbReference>
<dbReference type="Proteomes" id="UP001415857">
    <property type="component" value="Unassembled WGS sequence"/>
</dbReference>
<dbReference type="GO" id="GO:0003723">
    <property type="term" value="F:RNA binding"/>
    <property type="evidence" value="ECO:0007669"/>
    <property type="project" value="InterPro"/>
</dbReference>
<sequence>MESTSSPSSSSLFCNLIPFPTKTHLTSPPYLLHLHRFRQPNPLSGNNNNNYFKIKASTTSPLPPIQVHTPPEQHTNPSKFPPKKPRFAEEDAFPSSLPLHTKNPHVIYDDIQKFAKQGKINEALTILDYTDRQGIPVNPTTFSSLIAACVRTKSLTQARQIHAHIRINGLENNEFLRTKLVHMYTSCGSMEDAKRLFAGMPSTNVYPWNALLRGNVISGRRRYREVLSTFSEMRELGVELNVYTFSCIIKSFAGASAFSQGLRTHALLIKNGLASSSILQTTLIDMYFKCGKIKLARQLFEEISERDVVVWGAMIAGFAHNRLQREALGYVRRMRREGIEPNSVILTTILPVIGEVWARKLGQEVHAYVIKTKNYSKQLFIQSALIDMYCKCGDMGLGRRVFYGSMERNAVSWTALMSGYASNGRLEQALRSIVWMQQEGFKPDVVTVATVLPVCAELRALKHGKEIHGYAVKNGFLPNVSIVTSLMVMYSKCGNLEYSSKLFNGMERKNVISWTAMIDSYIENGPLYDALGVFRLMQLSKHRPDSVAMARMLGVCGGLRVLKLGKEIHGQVLKKDYEKIPFVCAEIVKLYGICGAIDKAKLVFDALPIKGSMTWTAIIEAYGYNEQYQNALDLLDQMGSDGFAPNHFTFKVVLSICERAGFVDEACQIFNLMTRRYKVKVSEEHYSIIIGLLTRFGRREEAQRFIQMRSSLS</sequence>
<feature type="repeat" description="PPR" evidence="2">
    <location>
        <begin position="409"/>
        <end position="443"/>
    </location>
</feature>
<feature type="repeat" description="PPR" evidence="2">
    <location>
        <begin position="510"/>
        <end position="544"/>
    </location>
</feature>
<organism evidence="4 5">
    <name type="scientific">Liquidambar formosana</name>
    <name type="common">Formosan gum</name>
    <dbReference type="NCBI Taxonomy" id="63359"/>
    <lineage>
        <taxon>Eukaryota</taxon>
        <taxon>Viridiplantae</taxon>
        <taxon>Streptophyta</taxon>
        <taxon>Embryophyta</taxon>
        <taxon>Tracheophyta</taxon>
        <taxon>Spermatophyta</taxon>
        <taxon>Magnoliopsida</taxon>
        <taxon>eudicotyledons</taxon>
        <taxon>Gunneridae</taxon>
        <taxon>Pentapetalae</taxon>
        <taxon>Saxifragales</taxon>
        <taxon>Altingiaceae</taxon>
        <taxon>Liquidambar</taxon>
    </lineage>
</organism>
<dbReference type="FunFam" id="1.25.40.10:FF:000951">
    <property type="entry name" value="Pentatricopeptide repeat-containing protein, chloroplastic"/>
    <property type="match status" value="1"/>
</dbReference>
<dbReference type="PROSITE" id="PS51375">
    <property type="entry name" value="PPR"/>
    <property type="match status" value="5"/>
</dbReference>
<evidence type="ECO:0008006" key="6">
    <source>
        <dbReference type="Google" id="ProtNLM"/>
    </source>
</evidence>
<evidence type="ECO:0000256" key="3">
    <source>
        <dbReference type="SAM" id="MobiDB-lite"/>
    </source>
</evidence>
<evidence type="ECO:0000313" key="5">
    <source>
        <dbReference type="Proteomes" id="UP001415857"/>
    </source>
</evidence>
<keyword evidence="1" id="KW-0677">Repeat</keyword>
<dbReference type="InterPro" id="IPR002885">
    <property type="entry name" value="PPR_rpt"/>
</dbReference>
<dbReference type="EMBL" id="JBBPBK010000014">
    <property type="protein sequence ID" value="KAK9270042.1"/>
    <property type="molecule type" value="Genomic_DNA"/>
</dbReference>
<dbReference type="AlphaFoldDB" id="A0AAP0R4Q8"/>
<dbReference type="InterPro" id="IPR011990">
    <property type="entry name" value="TPR-like_helical_dom_sf"/>
</dbReference>
<evidence type="ECO:0000256" key="2">
    <source>
        <dbReference type="PROSITE-ProRule" id="PRU00708"/>
    </source>
</evidence>
<protein>
    <recommendedName>
        <fullName evidence="6">Pentatricopeptide repeat-containing protein</fullName>
    </recommendedName>
</protein>
<gene>
    <name evidence="4" type="ORF">L1049_025615</name>
</gene>
<keyword evidence="5" id="KW-1185">Reference proteome</keyword>
<dbReference type="NCBIfam" id="TIGR00756">
    <property type="entry name" value="PPR"/>
    <property type="match status" value="5"/>
</dbReference>
<dbReference type="FunFam" id="1.25.40.10:FF:001058">
    <property type="entry name" value="Pentatricopeptide repeat-containing protein chloroplastic"/>
    <property type="match status" value="1"/>
</dbReference>
<feature type="repeat" description="PPR" evidence="2">
    <location>
        <begin position="204"/>
        <end position="240"/>
    </location>
</feature>
<dbReference type="Gene3D" id="1.25.40.10">
    <property type="entry name" value="Tetratricopeptide repeat domain"/>
    <property type="match status" value="6"/>
</dbReference>
<evidence type="ECO:0000256" key="1">
    <source>
        <dbReference type="ARBA" id="ARBA00022737"/>
    </source>
</evidence>
<dbReference type="PANTHER" id="PTHR47926:SF354">
    <property type="entry name" value="REPEAT (PPR-LIKE) SUPERFAMILY PROTEIN, PUTATIVE-RELATED"/>
    <property type="match status" value="1"/>
</dbReference>
<accession>A0AAP0R4Q8</accession>
<proteinExistence type="predicted"/>
<dbReference type="GO" id="GO:0009451">
    <property type="term" value="P:RNA modification"/>
    <property type="evidence" value="ECO:0007669"/>
    <property type="project" value="InterPro"/>
</dbReference>
<feature type="region of interest" description="Disordered" evidence="3">
    <location>
        <begin position="56"/>
        <end position="79"/>
    </location>
</feature>
<feature type="repeat" description="PPR" evidence="2">
    <location>
        <begin position="611"/>
        <end position="645"/>
    </location>
</feature>